<proteinExistence type="predicted"/>
<dbReference type="AlphaFoldDB" id="A0A0P6GDC5"/>
<sequence>MSIYIYIYNCFSQIQWYCLSKKKYSAIFYLMCNEASSTTFLVACFRKRRKILKRLFNF</sequence>
<dbReference type="Proteomes" id="UP000076858">
    <property type="component" value="Unassembled WGS sequence"/>
</dbReference>
<keyword evidence="1" id="KW-0472">Membrane</keyword>
<dbReference type="EMBL" id="LRGB01003164">
    <property type="protein sequence ID" value="KZS03871.1"/>
    <property type="molecule type" value="Genomic_DNA"/>
</dbReference>
<name>A0A0P6GDC5_9CRUS</name>
<dbReference type="EMBL" id="GDIQ01034823">
    <property type="protein sequence ID" value="JAN59914.1"/>
    <property type="molecule type" value="Transcribed_RNA"/>
</dbReference>
<evidence type="ECO:0000256" key="1">
    <source>
        <dbReference type="SAM" id="Phobius"/>
    </source>
</evidence>
<evidence type="ECO:0000313" key="2">
    <source>
        <dbReference type="EMBL" id="JAN59914.1"/>
    </source>
</evidence>
<keyword evidence="1" id="KW-1133">Transmembrane helix</keyword>
<reference evidence="2" key="1">
    <citation type="submission" date="2015-10" db="EMBL/GenBank/DDBJ databases">
        <title>EvidentialGene: Evidence-directed Construction of Complete mRNA Transcriptomes without Genomes.</title>
        <authorList>
            <person name="Gilbert D.G."/>
        </authorList>
    </citation>
    <scope>NUCLEOTIDE SEQUENCE</scope>
</reference>
<reference evidence="3 4" key="2">
    <citation type="submission" date="2016-03" db="EMBL/GenBank/DDBJ databases">
        <title>EvidentialGene: Evidence-directed Construction of Genes on Genomes.</title>
        <authorList>
            <person name="Gilbert D.G."/>
            <person name="Choi J.-H."/>
            <person name="Mockaitis K."/>
            <person name="Colbourne J."/>
            <person name="Pfrender M."/>
        </authorList>
    </citation>
    <scope>NUCLEOTIDE SEQUENCE [LARGE SCALE GENOMIC DNA]</scope>
    <source>
        <strain evidence="3 4">Xinb3</strain>
        <tissue evidence="3">Complete organism</tissue>
    </source>
</reference>
<feature type="transmembrane region" description="Helical" evidence="1">
    <location>
        <begin position="26"/>
        <end position="45"/>
    </location>
</feature>
<protein>
    <submittedName>
        <fullName evidence="2">Uncharacterized protein</fullName>
    </submittedName>
</protein>
<keyword evidence="1" id="KW-0812">Transmembrane</keyword>
<keyword evidence="4" id="KW-1185">Reference proteome</keyword>
<accession>A0A0P6GDC5</accession>
<gene>
    <name evidence="3" type="ORF">APZ42_033309</name>
</gene>
<evidence type="ECO:0000313" key="3">
    <source>
        <dbReference type="EMBL" id="KZS03871.1"/>
    </source>
</evidence>
<evidence type="ECO:0000313" key="4">
    <source>
        <dbReference type="Proteomes" id="UP000076858"/>
    </source>
</evidence>
<organism evidence="2">
    <name type="scientific">Daphnia magna</name>
    <dbReference type="NCBI Taxonomy" id="35525"/>
    <lineage>
        <taxon>Eukaryota</taxon>
        <taxon>Metazoa</taxon>
        <taxon>Ecdysozoa</taxon>
        <taxon>Arthropoda</taxon>
        <taxon>Crustacea</taxon>
        <taxon>Branchiopoda</taxon>
        <taxon>Diplostraca</taxon>
        <taxon>Cladocera</taxon>
        <taxon>Anomopoda</taxon>
        <taxon>Daphniidae</taxon>
        <taxon>Daphnia</taxon>
    </lineage>
</organism>